<dbReference type="GO" id="GO:0016994">
    <property type="term" value="F:precorrin-6A reductase activity"/>
    <property type="evidence" value="ECO:0007669"/>
    <property type="project" value="InterPro"/>
</dbReference>
<evidence type="ECO:0000313" key="5">
    <source>
        <dbReference type="Proteomes" id="UP000231644"/>
    </source>
</evidence>
<keyword evidence="3" id="KW-0560">Oxidoreductase</keyword>
<keyword evidence="5" id="KW-1185">Reference proteome</keyword>
<dbReference type="AlphaFoldDB" id="A0A1I1MGY8"/>
<dbReference type="EMBL" id="FOLX01000001">
    <property type="protein sequence ID" value="SFC82358.1"/>
    <property type="molecule type" value="Genomic_DNA"/>
</dbReference>
<dbReference type="NCBIfam" id="NF005968">
    <property type="entry name" value="PRK08057.1-2"/>
    <property type="match status" value="1"/>
</dbReference>
<dbReference type="PROSITE" id="PS51014">
    <property type="entry name" value="COBK_CBIJ"/>
    <property type="match status" value="1"/>
</dbReference>
<dbReference type="Proteomes" id="UP000231644">
    <property type="component" value="Unassembled WGS sequence"/>
</dbReference>
<dbReference type="InterPro" id="IPR003723">
    <property type="entry name" value="Precorrin-6x_reduct"/>
</dbReference>
<sequence length="242" mass="25689">MILILAGTQEARALARDLAGAGIAAEASFAGAVAQIEALPIPVRVGGFGGAEGFADYLKARGIGAVIDATHPFAQVMTPRSFAVCLALDLPFLRLERAAWQAVEGDRWSHVATPEDVANVVPEGARVFLSVGRKEIARYAGLRAQRAWIRSIDPVADLPEGWSHIAGKPPFPLAQEEALLRDARIDWLVTKNAGGAVSYAKIAAARALGVRVAMIDRPMAPQGMVRVTEVAEALDWARGLVP</sequence>
<dbReference type="Pfam" id="PF02571">
    <property type="entry name" value="CbiJ"/>
    <property type="match status" value="1"/>
</dbReference>
<dbReference type="UniPathway" id="UPA00148"/>
<reference evidence="4 5" key="1">
    <citation type="submission" date="2016-10" db="EMBL/GenBank/DDBJ databases">
        <authorList>
            <person name="de Groot N.N."/>
        </authorList>
    </citation>
    <scope>NUCLEOTIDE SEQUENCE [LARGE SCALE GENOMIC DNA]</scope>
    <source>
        <strain evidence="4 5">DSM 29619</strain>
    </source>
</reference>
<comment type="pathway">
    <text evidence="1">Cofactor biosynthesis; adenosylcobalamin biosynthesis.</text>
</comment>
<dbReference type="GO" id="GO:0009236">
    <property type="term" value="P:cobalamin biosynthetic process"/>
    <property type="evidence" value="ECO:0007669"/>
    <property type="project" value="UniProtKB-UniPathway"/>
</dbReference>
<evidence type="ECO:0000256" key="3">
    <source>
        <dbReference type="ARBA" id="ARBA00023002"/>
    </source>
</evidence>
<evidence type="ECO:0000256" key="2">
    <source>
        <dbReference type="ARBA" id="ARBA00022573"/>
    </source>
</evidence>
<dbReference type="STRING" id="517719.SAMN05421762_2330"/>
<protein>
    <submittedName>
        <fullName evidence="4">Precorrin-6A/cobalt-precorrin-6A reductase</fullName>
    </submittedName>
</protein>
<dbReference type="RefSeq" id="WP_093447936.1">
    <property type="nucleotide sequence ID" value="NZ_FNZG01000001.1"/>
</dbReference>
<keyword evidence="2" id="KW-0169">Cobalamin biosynthesis</keyword>
<proteinExistence type="predicted"/>
<evidence type="ECO:0000256" key="1">
    <source>
        <dbReference type="ARBA" id="ARBA00004953"/>
    </source>
</evidence>
<dbReference type="PANTHER" id="PTHR36925">
    <property type="entry name" value="COBALT-PRECORRIN-6A REDUCTASE"/>
    <property type="match status" value="1"/>
</dbReference>
<name>A0A1I1MGY8_9RHOB</name>
<evidence type="ECO:0000313" key="4">
    <source>
        <dbReference type="EMBL" id="SFC82358.1"/>
    </source>
</evidence>
<gene>
    <name evidence="4" type="ORF">SAMN05421762_2330</name>
</gene>
<dbReference type="OrthoDB" id="5183775at2"/>
<organism evidence="4 5">
    <name type="scientific">Pseudooceanicola nitratireducens</name>
    <dbReference type="NCBI Taxonomy" id="517719"/>
    <lineage>
        <taxon>Bacteria</taxon>
        <taxon>Pseudomonadati</taxon>
        <taxon>Pseudomonadota</taxon>
        <taxon>Alphaproteobacteria</taxon>
        <taxon>Rhodobacterales</taxon>
        <taxon>Paracoccaceae</taxon>
        <taxon>Pseudooceanicola</taxon>
    </lineage>
</organism>
<accession>A0A1I1MGY8</accession>
<dbReference type="PANTHER" id="PTHR36925:SF1">
    <property type="entry name" value="COBALT-PRECORRIN-6A REDUCTASE"/>
    <property type="match status" value="1"/>
</dbReference>